<evidence type="ECO:0000313" key="3">
    <source>
        <dbReference type="EMBL" id="EAW31155.1"/>
    </source>
</evidence>
<protein>
    <submittedName>
        <fullName evidence="3">Putative ATP-dependent helicase</fullName>
    </submittedName>
</protein>
<accession>A0YD52</accession>
<dbReference type="GO" id="GO:0004386">
    <property type="term" value="F:helicase activity"/>
    <property type="evidence" value="ECO:0007669"/>
    <property type="project" value="UniProtKB-KW"/>
</dbReference>
<dbReference type="Pfam" id="PF00271">
    <property type="entry name" value="Helicase_C"/>
    <property type="match status" value="1"/>
</dbReference>
<dbReference type="STRING" id="247633.GP2143_03503"/>
<dbReference type="CDD" id="cd17926">
    <property type="entry name" value="DEXHc_RE"/>
    <property type="match status" value="1"/>
</dbReference>
<dbReference type="AlphaFoldDB" id="A0YD52"/>
<evidence type="ECO:0000313" key="4">
    <source>
        <dbReference type="Proteomes" id="UP000004931"/>
    </source>
</evidence>
<dbReference type="PANTHER" id="PTHR47396">
    <property type="entry name" value="TYPE I RESTRICTION ENZYME ECOKI R PROTEIN"/>
    <property type="match status" value="1"/>
</dbReference>
<comment type="caution">
    <text evidence="3">The sequence shown here is derived from an EMBL/GenBank/DDBJ whole genome shotgun (WGS) entry which is preliminary data.</text>
</comment>
<organism evidence="3 4">
    <name type="scientific">marine gamma proteobacterium HTCC2143</name>
    <dbReference type="NCBI Taxonomy" id="247633"/>
    <lineage>
        <taxon>Bacteria</taxon>
        <taxon>Pseudomonadati</taxon>
        <taxon>Pseudomonadota</taxon>
        <taxon>Gammaproteobacteria</taxon>
        <taxon>Cellvibrionales</taxon>
        <taxon>Spongiibacteraceae</taxon>
        <taxon>BD1-7 clade</taxon>
    </lineage>
</organism>
<dbReference type="GO" id="GO:0005524">
    <property type="term" value="F:ATP binding"/>
    <property type="evidence" value="ECO:0007669"/>
    <property type="project" value="InterPro"/>
</dbReference>
<keyword evidence="4" id="KW-1185">Reference proteome</keyword>
<dbReference type="InterPro" id="IPR027417">
    <property type="entry name" value="P-loop_NTPase"/>
</dbReference>
<dbReference type="Proteomes" id="UP000004931">
    <property type="component" value="Unassembled WGS sequence"/>
</dbReference>
<feature type="domain" description="Helicase C-terminal" evidence="2">
    <location>
        <begin position="239"/>
        <end position="382"/>
    </location>
</feature>
<dbReference type="GO" id="GO:0016787">
    <property type="term" value="F:hydrolase activity"/>
    <property type="evidence" value="ECO:0007669"/>
    <property type="project" value="InterPro"/>
</dbReference>
<dbReference type="InterPro" id="IPR001650">
    <property type="entry name" value="Helicase_C-like"/>
</dbReference>
<dbReference type="SMART" id="SM00490">
    <property type="entry name" value="HELICc"/>
    <property type="match status" value="1"/>
</dbReference>
<dbReference type="GO" id="GO:0005829">
    <property type="term" value="C:cytosol"/>
    <property type="evidence" value="ECO:0007669"/>
    <property type="project" value="TreeGrafter"/>
</dbReference>
<dbReference type="InterPro" id="IPR006935">
    <property type="entry name" value="Helicase/UvrB_N"/>
</dbReference>
<reference evidence="3 4" key="1">
    <citation type="journal article" date="2010" name="J. Bacteriol.">
        <title>Genome sequence of the oligotrophic marine Gammaproteobacterium HTCC2143, isolated from the Oregon Coast.</title>
        <authorList>
            <person name="Oh H.M."/>
            <person name="Kang I."/>
            <person name="Ferriera S."/>
            <person name="Giovannoni S.J."/>
            <person name="Cho J.C."/>
        </authorList>
    </citation>
    <scope>NUCLEOTIDE SEQUENCE [LARGE SCALE GENOMIC DNA]</scope>
    <source>
        <strain evidence="3 4">HTCC2143</strain>
    </source>
</reference>
<keyword evidence="3" id="KW-0378">Hydrolase</keyword>
<gene>
    <name evidence="3" type="ORF">GP2143_03503</name>
</gene>
<dbReference type="PROSITE" id="PS51192">
    <property type="entry name" value="HELICASE_ATP_BIND_1"/>
    <property type="match status" value="1"/>
</dbReference>
<dbReference type="PANTHER" id="PTHR47396:SF1">
    <property type="entry name" value="ATP-DEPENDENT HELICASE IRC3-RELATED"/>
    <property type="match status" value="1"/>
</dbReference>
<dbReference type="OrthoDB" id="9804086at2"/>
<dbReference type="EMBL" id="AAVT01000004">
    <property type="protein sequence ID" value="EAW31155.1"/>
    <property type="molecule type" value="Genomic_DNA"/>
</dbReference>
<name>A0YD52_9GAMM</name>
<dbReference type="SMART" id="SM00487">
    <property type="entry name" value="DEXDc"/>
    <property type="match status" value="1"/>
</dbReference>
<dbReference type="FunFam" id="3.40.50.300:FF:000794">
    <property type="entry name" value="ATP-dependent RNA helicase"/>
    <property type="match status" value="1"/>
</dbReference>
<dbReference type="SUPFAM" id="SSF52540">
    <property type="entry name" value="P-loop containing nucleoside triphosphate hydrolases"/>
    <property type="match status" value="1"/>
</dbReference>
<evidence type="ECO:0000259" key="1">
    <source>
        <dbReference type="PROSITE" id="PS51192"/>
    </source>
</evidence>
<keyword evidence="3" id="KW-0347">Helicase</keyword>
<dbReference type="eggNOG" id="COG1061">
    <property type="taxonomic scope" value="Bacteria"/>
</dbReference>
<dbReference type="PROSITE" id="PS51194">
    <property type="entry name" value="HELICASE_CTER"/>
    <property type="match status" value="1"/>
</dbReference>
<dbReference type="InterPro" id="IPR014001">
    <property type="entry name" value="Helicase_ATP-bd"/>
</dbReference>
<keyword evidence="3" id="KW-0067">ATP-binding</keyword>
<proteinExistence type="predicted"/>
<dbReference type="GO" id="GO:0003677">
    <property type="term" value="F:DNA binding"/>
    <property type="evidence" value="ECO:0007669"/>
    <property type="project" value="InterPro"/>
</dbReference>
<sequence>MYSLRPYQQQAVDATVSYFRTHTRPACIVLPTGAGKSLVIAELARIANGRVLVLAHVKELVEQNHDKFASYGLESGIYSAGLDRKDVSEKVIFGSVQSIARSDEQFFNDFSLVIIDECHRVSLDQSTQYQQVLTHLQTLNEGICILGLTATPYRLGMGWIYQYHMRGMLRTDDERFFSHCIYELSLAYMIRHEYLTPPVLIDSPVACYDFSTLELNRDGRYTTPDIESILQDQSRITPSIVAHITELAKDRMGIMLFTSTVRHAKEVLSCLPSGEALLVTGETPTAQRDQIISHFKTQQVKYLVNVSVLTTGFDAPHVDLIAILRPTDSVALYQQIIGRGLRRHNNKTDCLILDYTGLGHDIFSPEIGEKKPNSDSETVDVICPQCGYSNVFWGIKQEDFIVEHYGRKCLGAFESIETHEIEPCGYLFRFKRCPSCQCENDISKRYCSTCNDILIDPDAILKDAMSLKDAHILRCDSMTFERDTDKQGNSRLEVRYYDLDGEYLSEYFYFDSYSRRQGFYYNFVRSHIRNAGATFDVQSLEQVYLCIKLFAKPRFIVARKVNTFWKIREKIFDWDANFPRQEEIHFVD</sequence>
<keyword evidence="3" id="KW-0547">Nucleotide-binding</keyword>
<dbReference type="Pfam" id="PF04851">
    <property type="entry name" value="ResIII"/>
    <property type="match status" value="1"/>
</dbReference>
<evidence type="ECO:0000259" key="2">
    <source>
        <dbReference type="PROSITE" id="PS51194"/>
    </source>
</evidence>
<feature type="domain" description="Helicase ATP-binding" evidence="1">
    <location>
        <begin position="28"/>
        <end position="170"/>
    </location>
</feature>
<dbReference type="InterPro" id="IPR050742">
    <property type="entry name" value="Helicase_Restrict-Modif_Enz"/>
</dbReference>
<dbReference type="Gene3D" id="3.40.50.300">
    <property type="entry name" value="P-loop containing nucleotide triphosphate hydrolases"/>
    <property type="match status" value="2"/>
</dbReference>